<accession>A0ABW2L5Y4</accession>
<feature type="transmembrane region" description="Helical" evidence="1">
    <location>
        <begin position="28"/>
        <end position="47"/>
    </location>
</feature>
<protein>
    <recommendedName>
        <fullName evidence="4">DUF1405 domain-containing protein</fullName>
    </recommendedName>
</protein>
<keyword evidence="1" id="KW-0812">Transmembrane</keyword>
<keyword evidence="1" id="KW-1133">Transmembrane helix</keyword>
<keyword evidence="3" id="KW-1185">Reference proteome</keyword>
<feature type="transmembrane region" description="Helical" evidence="1">
    <location>
        <begin position="141"/>
        <end position="163"/>
    </location>
</feature>
<dbReference type="Proteomes" id="UP001596472">
    <property type="component" value="Unassembled WGS sequence"/>
</dbReference>
<sequence>MPELVHHATESPREAPWHAGLRAARANVVPGLMVQAVMVSLLIAYFLHPPTRDFLGRMAEVKVRWGYAYSALTAVVAGGLIPELLRIFVFQGGKVERANFSNFLFAASFWAGMGVLVDAFYRLQVSWWGDEATAAVVVPQVLVDQFIFSPFVTAPLTTWLYEWKNRGYRMGPGFFTLGYYRKNIFPTVVAIWGVWIPIVTVLYLLPEPVQMPMYSLALTMWVMLYTWMSEERLRGSDRGSVRNPIESE</sequence>
<dbReference type="RefSeq" id="WP_379709939.1">
    <property type="nucleotide sequence ID" value="NZ_JBHTBS010000002.1"/>
</dbReference>
<feature type="transmembrane region" description="Helical" evidence="1">
    <location>
        <begin position="100"/>
        <end position="121"/>
    </location>
</feature>
<evidence type="ECO:0000256" key="1">
    <source>
        <dbReference type="SAM" id="Phobius"/>
    </source>
</evidence>
<gene>
    <name evidence="2" type="ORF">ACFQY0_05215</name>
</gene>
<evidence type="ECO:0000313" key="2">
    <source>
        <dbReference type="EMBL" id="MFC7336570.1"/>
    </source>
</evidence>
<organism evidence="2 3">
    <name type="scientific">Haloferula chungangensis</name>
    <dbReference type="NCBI Taxonomy" id="1048331"/>
    <lineage>
        <taxon>Bacteria</taxon>
        <taxon>Pseudomonadati</taxon>
        <taxon>Verrucomicrobiota</taxon>
        <taxon>Verrucomicrobiia</taxon>
        <taxon>Verrucomicrobiales</taxon>
        <taxon>Verrucomicrobiaceae</taxon>
        <taxon>Haloferula</taxon>
    </lineage>
</organism>
<dbReference type="EMBL" id="JBHTBS010000002">
    <property type="protein sequence ID" value="MFC7336570.1"/>
    <property type="molecule type" value="Genomic_DNA"/>
</dbReference>
<comment type="caution">
    <text evidence="2">The sequence shown here is derived from an EMBL/GenBank/DDBJ whole genome shotgun (WGS) entry which is preliminary data.</text>
</comment>
<keyword evidence="1" id="KW-0472">Membrane</keyword>
<feature type="transmembrane region" description="Helical" evidence="1">
    <location>
        <begin position="67"/>
        <end position="88"/>
    </location>
</feature>
<name>A0ABW2L5Y4_9BACT</name>
<feature type="transmembrane region" description="Helical" evidence="1">
    <location>
        <begin position="184"/>
        <end position="205"/>
    </location>
</feature>
<reference evidence="3" key="1">
    <citation type="journal article" date="2019" name="Int. J. Syst. Evol. Microbiol.">
        <title>The Global Catalogue of Microorganisms (GCM) 10K type strain sequencing project: providing services to taxonomists for standard genome sequencing and annotation.</title>
        <authorList>
            <consortium name="The Broad Institute Genomics Platform"/>
            <consortium name="The Broad Institute Genome Sequencing Center for Infectious Disease"/>
            <person name="Wu L."/>
            <person name="Ma J."/>
        </authorList>
    </citation>
    <scope>NUCLEOTIDE SEQUENCE [LARGE SCALE GENOMIC DNA]</scope>
    <source>
        <strain evidence="3">CGMCC 4.1467</strain>
    </source>
</reference>
<evidence type="ECO:0000313" key="3">
    <source>
        <dbReference type="Proteomes" id="UP001596472"/>
    </source>
</evidence>
<feature type="transmembrane region" description="Helical" evidence="1">
    <location>
        <begin position="211"/>
        <end position="228"/>
    </location>
</feature>
<proteinExistence type="predicted"/>
<evidence type="ECO:0008006" key="4">
    <source>
        <dbReference type="Google" id="ProtNLM"/>
    </source>
</evidence>